<dbReference type="AlphaFoldDB" id="A0A6G6J7U3"/>
<evidence type="ECO:0000313" key="2">
    <source>
        <dbReference type="Proteomes" id="UP000501063"/>
    </source>
</evidence>
<proteinExistence type="predicted"/>
<sequence>MLDHDDAFQTIEVPVNLNGMMKVRVPRSTHPEDAEKLAIEQFKSRLSQTTHFGESGYCSYEFTGEAWSTKGQARVGELTFEVRHDLALQVSGAMVAVAPAAGQFGADRLRARLTAYVSREGVYITGRKPGNDSEHVMVMVNVQEGEATVNVMSPSGEDQFQPEGQLPMVSVAFPDMCWSVN</sequence>
<accession>A0A6G6J7U3</accession>
<keyword evidence="1" id="KW-0614">Plasmid</keyword>
<gene>
    <name evidence="1" type="ORF">G5B91_33500</name>
</gene>
<geneLocation type="plasmid" evidence="2">
    <name>ppnihbp1_1</name>
</geneLocation>
<protein>
    <submittedName>
        <fullName evidence="1">Uncharacterized protein</fullName>
    </submittedName>
</protein>
<dbReference type="KEGG" id="pnt:G5B91_33500"/>
<organism evidence="1 2">
    <name type="scientific">Pseudomonas nitroreducens</name>
    <dbReference type="NCBI Taxonomy" id="46680"/>
    <lineage>
        <taxon>Bacteria</taxon>
        <taxon>Pseudomonadati</taxon>
        <taxon>Pseudomonadota</taxon>
        <taxon>Gammaproteobacteria</taxon>
        <taxon>Pseudomonadales</taxon>
        <taxon>Pseudomonadaceae</taxon>
        <taxon>Pseudomonas</taxon>
    </lineage>
</organism>
<dbReference type="EMBL" id="CP049142">
    <property type="protein sequence ID" value="QIE91273.1"/>
    <property type="molecule type" value="Genomic_DNA"/>
</dbReference>
<dbReference type="Proteomes" id="UP000501063">
    <property type="component" value="Plasmid pPniHBP1_1"/>
</dbReference>
<reference evidence="1 2" key="1">
    <citation type="submission" date="2020-02" db="EMBL/GenBank/DDBJ databases">
        <title>Integrative conjugative elements (ICEs) and plasmids drive adaptation of Pseudomonas nitroreducens strain HBP1 to wastewater environment.</title>
        <authorList>
            <person name="Sentchilo V."/>
            <person name="Carraro N."/>
            <person name="Bertelli C."/>
            <person name="van der Meer J.R."/>
        </authorList>
    </citation>
    <scope>NUCLEOTIDE SEQUENCE [LARGE SCALE GENOMIC DNA]</scope>
    <source>
        <strain evidence="1 2">HBP1</strain>
        <plasmid evidence="2">ppnihbp1_1</plasmid>
    </source>
</reference>
<dbReference type="RefSeq" id="WP_017519819.1">
    <property type="nucleotide sequence ID" value="NZ_CP049142.1"/>
</dbReference>
<name>A0A6G6J7U3_PSENT</name>
<evidence type="ECO:0000313" key="1">
    <source>
        <dbReference type="EMBL" id="QIE91273.1"/>
    </source>
</evidence>